<comment type="caution">
    <text evidence="10">The sequence shown here is derived from an EMBL/GenBank/DDBJ whole genome shotgun (WGS) entry which is preliminary data.</text>
</comment>
<protein>
    <recommendedName>
        <fullName evidence="9">TLC domain-containing protein</fullName>
    </recommendedName>
</protein>
<comment type="similarity">
    <text evidence="2">Belongs to the sphingosine N-acyltransferase family.</text>
</comment>
<dbReference type="PANTHER" id="PTHR12560:SF0">
    <property type="entry name" value="LD18904P"/>
    <property type="match status" value="1"/>
</dbReference>
<dbReference type="GO" id="GO:0046513">
    <property type="term" value="P:ceramide biosynthetic process"/>
    <property type="evidence" value="ECO:0007669"/>
    <property type="project" value="InterPro"/>
</dbReference>
<evidence type="ECO:0000313" key="11">
    <source>
        <dbReference type="Proteomes" id="UP000235392"/>
    </source>
</evidence>
<organism evidence="10 11">
    <name type="scientific">Puccinia coronata f. sp. avenae</name>
    <dbReference type="NCBI Taxonomy" id="200324"/>
    <lineage>
        <taxon>Eukaryota</taxon>
        <taxon>Fungi</taxon>
        <taxon>Dikarya</taxon>
        <taxon>Basidiomycota</taxon>
        <taxon>Pucciniomycotina</taxon>
        <taxon>Pucciniomycetes</taxon>
        <taxon>Pucciniales</taxon>
        <taxon>Pucciniaceae</taxon>
        <taxon>Puccinia</taxon>
    </lineage>
</organism>
<feature type="transmembrane region" description="Helical" evidence="8">
    <location>
        <begin position="120"/>
        <end position="140"/>
    </location>
</feature>
<name>A0A2N5SH79_9BASI</name>
<feature type="compositionally biased region" description="Basic and acidic residues" evidence="7">
    <location>
        <begin position="348"/>
        <end position="363"/>
    </location>
</feature>
<evidence type="ECO:0000256" key="1">
    <source>
        <dbReference type="ARBA" id="ARBA00004141"/>
    </source>
</evidence>
<evidence type="ECO:0000259" key="9">
    <source>
        <dbReference type="PROSITE" id="PS50922"/>
    </source>
</evidence>
<dbReference type="GO" id="GO:0016020">
    <property type="term" value="C:membrane"/>
    <property type="evidence" value="ECO:0007669"/>
    <property type="project" value="UniProtKB-SubCell"/>
</dbReference>
<feature type="domain" description="TLC" evidence="9">
    <location>
        <begin position="111"/>
        <end position="328"/>
    </location>
</feature>
<evidence type="ECO:0000256" key="2">
    <source>
        <dbReference type="ARBA" id="ARBA00009808"/>
    </source>
</evidence>
<dbReference type="SMART" id="SM00724">
    <property type="entry name" value="TLC"/>
    <property type="match status" value="1"/>
</dbReference>
<dbReference type="PROSITE" id="PS50922">
    <property type="entry name" value="TLC"/>
    <property type="match status" value="1"/>
</dbReference>
<feature type="transmembrane region" description="Helical" evidence="8">
    <location>
        <begin position="192"/>
        <end position="211"/>
    </location>
</feature>
<comment type="subcellular location">
    <subcellularLocation>
        <location evidence="1">Membrane</location>
        <topology evidence="1">Multi-pass membrane protein</topology>
    </subcellularLocation>
</comment>
<keyword evidence="4 8" id="KW-1133">Transmembrane helix</keyword>
<proteinExistence type="inferred from homology"/>
<dbReference type="Pfam" id="PF03798">
    <property type="entry name" value="TRAM_LAG1_CLN8"/>
    <property type="match status" value="1"/>
</dbReference>
<dbReference type="InterPro" id="IPR016439">
    <property type="entry name" value="Lag1/Lac1-like"/>
</dbReference>
<evidence type="ECO:0000313" key="10">
    <source>
        <dbReference type="EMBL" id="PLW12574.1"/>
    </source>
</evidence>
<evidence type="ECO:0000256" key="8">
    <source>
        <dbReference type="SAM" id="Phobius"/>
    </source>
</evidence>
<dbReference type="Proteomes" id="UP000235392">
    <property type="component" value="Unassembled WGS sequence"/>
</dbReference>
<sequence length="387" mass="44725">MAPKKNTDAHLTSLVVITVTVILTITFPSLSHEPKLSSSTDQIPLPTIQPWSTLPKLIHLSYFNPESGKYNKGLDDFYFIGFWVLIWLSLREILMKLLWNPLGSMIGLANSKLQRFSEQGWTLVYCTIFWCMGIKILCAYPEPILSFNIRQYWQGYPHTSLDGLSKFYYLSQIAFWFQQIIVLQIEKRRKDYYQMFTHHIVTAILVCGSYSTNFTGIGTAVHTTMDLSDILLAFAKMLNYMQVGPIGDALFLVFVASWIYTRHYILFRIIFSIYKYVPQDIEFIWDPSSGRLASHSLWLAFLGLLIALEVILMIWLFMIFKVLWKVIRGHSPEDTRSDSEDTGDEEVGERKENYAKIRASEKEPLLKALKTTGRSHQASTRAQQQQK</sequence>
<feature type="region of interest" description="Disordered" evidence="7">
    <location>
        <begin position="332"/>
        <end position="363"/>
    </location>
</feature>
<dbReference type="InterPro" id="IPR006634">
    <property type="entry name" value="TLC-dom"/>
</dbReference>
<accession>A0A2N5SH79</accession>
<dbReference type="GO" id="GO:0050291">
    <property type="term" value="F:sphingosine N-acyltransferase activity"/>
    <property type="evidence" value="ECO:0007669"/>
    <property type="project" value="InterPro"/>
</dbReference>
<dbReference type="AlphaFoldDB" id="A0A2N5SH79"/>
<gene>
    <name evidence="10" type="ORF">PCASD_16865</name>
</gene>
<evidence type="ECO:0000256" key="6">
    <source>
        <dbReference type="PROSITE-ProRule" id="PRU00205"/>
    </source>
</evidence>
<evidence type="ECO:0000256" key="3">
    <source>
        <dbReference type="ARBA" id="ARBA00022692"/>
    </source>
</evidence>
<feature type="transmembrane region" description="Helical" evidence="8">
    <location>
        <begin position="297"/>
        <end position="320"/>
    </location>
</feature>
<keyword evidence="5 6" id="KW-0472">Membrane</keyword>
<dbReference type="EMBL" id="PGCI01000880">
    <property type="protein sequence ID" value="PLW12574.1"/>
    <property type="molecule type" value="Genomic_DNA"/>
</dbReference>
<feature type="transmembrane region" description="Helical" evidence="8">
    <location>
        <begin position="77"/>
        <end position="99"/>
    </location>
</feature>
<evidence type="ECO:0000256" key="5">
    <source>
        <dbReference type="ARBA" id="ARBA00023136"/>
    </source>
</evidence>
<reference evidence="10 11" key="1">
    <citation type="submission" date="2017-11" db="EMBL/GenBank/DDBJ databases">
        <title>De novo assembly and phasing of dikaryotic genomes from two isolates of Puccinia coronata f. sp. avenae, the causal agent of oat crown rust.</title>
        <authorList>
            <person name="Miller M.E."/>
            <person name="Zhang Y."/>
            <person name="Omidvar V."/>
            <person name="Sperschneider J."/>
            <person name="Schwessinger B."/>
            <person name="Raley C."/>
            <person name="Palmer J.M."/>
            <person name="Garnica D."/>
            <person name="Upadhyaya N."/>
            <person name="Rathjen J."/>
            <person name="Taylor J.M."/>
            <person name="Park R.F."/>
            <person name="Dodds P.N."/>
            <person name="Hirsch C.D."/>
            <person name="Kianian S.F."/>
            <person name="Figueroa M."/>
        </authorList>
    </citation>
    <scope>NUCLEOTIDE SEQUENCE [LARGE SCALE GENOMIC DNA]</scope>
    <source>
        <strain evidence="10">12SD80</strain>
    </source>
</reference>
<evidence type="ECO:0000256" key="7">
    <source>
        <dbReference type="SAM" id="MobiDB-lite"/>
    </source>
</evidence>
<evidence type="ECO:0000256" key="4">
    <source>
        <dbReference type="ARBA" id="ARBA00022989"/>
    </source>
</evidence>
<dbReference type="PANTHER" id="PTHR12560">
    <property type="entry name" value="LONGEVITY ASSURANCE FACTOR 1 LAG1"/>
    <property type="match status" value="1"/>
</dbReference>
<feature type="transmembrane region" description="Helical" evidence="8">
    <location>
        <begin position="12"/>
        <end position="30"/>
    </location>
</feature>
<keyword evidence="3 6" id="KW-0812">Transmembrane</keyword>